<sequence length="276" mass="30981">MNLFNDHLRLSFESKQIIKVISGLSNSNICKILKLVKVAEFAQASYIDVIANINTVKLLKANSKLPICVSSINPIDLFNCAIAGADIVEIGNFDYFYKKSIYLTPLEIIQLAKETRLLINNIDLCVTIPSYLYLHEQIQLAKELEIIGVNILQTEGRSDKKLFKNDLNKFRKTQDNVFNYVNLSSSSLSSTYALSKAVTIPIITSSAINSVSSFIATSYGASGVGIGSSINQYQSLYDMSFYIKEIRKSLSVVRNDGKYNSCKICFKRYQKKQIIF</sequence>
<keyword evidence="5" id="KW-0150">Chloroplast</keyword>
<protein>
    <recommendedName>
        <fullName evidence="3">Uncharacterized protein ycf23</fullName>
    </recommendedName>
</protein>
<dbReference type="GO" id="GO:0009536">
    <property type="term" value="C:plastid"/>
    <property type="evidence" value="ECO:0007669"/>
    <property type="project" value="UniProtKB-SubCell"/>
</dbReference>
<dbReference type="PANTHER" id="PTHR36895:SF1">
    <property type="entry name" value="YCF23 PROTEIN"/>
    <property type="match status" value="1"/>
</dbReference>
<dbReference type="AlphaFoldDB" id="A0A1Z1M779"/>
<dbReference type="GeneID" id="33354688"/>
<comment type="similarity">
    <text evidence="2">Belongs to the ycf23 family.</text>
</comment>
<accession>A0A1Z1M779</accession>
<reference evidence="5" key="1">
    <citation type="journal article" date="2017" name="J. Phycol.">
        <title>Analysis of chloroplast genomes and a supermatrix inform reclassification of the Rhodomelaceae (Rhodophyta).</title>
        <authorList>
            <person name="Diaz-Tapia P."/>
            <person name="Maggs C.A."/>
            <person name="West J.A."/>
            <person name="Verbruggen H."/>
        </authorList>
    </citation>
    <scope>NUCLEOTIDE SEQUENCE</scope>
    <source>
        <strain evidence="5">JW3660</strain>
    </source>
</reference>
<name>A0A1Z1M779_BOSMO</name>
<geneLocation type="chloroplast" evidence="5"/>
<evidence type="ECO:0000313" key="5">
    <source>
        <dbReference type="EMBL" id="ARW61615.1"/>
    </source>
</evidence>
<dbReference type="RefSeq" id="YP_009393053.1">
    <property type="nucleotide sequence ID" value="NC_035266.1"/>
</dbReference>
<dbReference type="EMBL" id="MF101419">
    <property type="protein sequence ID" value="ARW61615.1"/>
    <property type="molecule type" value="Genomic_DNA"/>
</dbReference>
<organism evidence="5">
    <name type="scientific">Bostrychia moritziana</name>
    <name type="common">Red alga</name>
    <name type="synonym">Polysiphonia moritziana</name>
    <dbReference type="NCBI Taxonomy" id="103713"/>
    <lineage>
        <taxon>Eukaryota</taxon>
        <taxon>Rhodophyta</taxon>
        <taxon>Florideophyceae</taxon>
        <taxon>Rhodymeniophycidae</taxon>
        <taxon>Ceramiales</taxon>
        <taxon>Rhodomelaceae</taxon>
        <taxon>Bostrychia</taxon>
    </lineage>
</organism>
<keyword evidence="4 5" id="KW-0934">Plastid</keyword>
<evidence type="ECO:0000256" key="2">
    <source>
        <dbReference type="ARBA" id="ARBA00009664"/>
    </source>
</evidence>
<proteinExistence type="inferred from homology"/>
<evidence type="ECO:0000256" key="3">
    <source>
        <dbReference type="ARBA" id="ARBA00021523"/>
    </source>
</evidence>
<dbReference type="PANTHER" id="PTHR36895">
    <property type="match status" value="1"/>
</dbReference>
<dbReference type="InterPro" id="IPR007570">
    <property type="entry name" value="Uncharacterised_Ycf23"/>
</dbReference>
<evidence type="ECO:0000256" key="1">
    <source>
        <dbReference type="ARBA" id="ARBA00004474"/>
    </source>
</evidence>
<evidence type="ECO:0000256" key="4">
    <source>
        <dbReference type="ARBA" id="ARBA00022640"/>
    </source>
</evidence>
<dbReference type="Pfam" id="PF04481">
    <property type="entry name" value="DUF561"/>
    <property type="match status" value="1"/>
</dbReference>
<gene>
    <name evidence="5" type="primary">ycf23</name>
</gene>
<dbReference type="SUPFAM" id="SSF51569">
    <property type="entry name" value="Aldolase"/>
    <property type="match status" value="1"/>
</dbReference>
<comment type="subcellular location">
    <subcellularLocation>
        <location evidence="1">Plastid</location>
    </subcellularLocation>
</comment>